<name>A0A1F6CM19_9BACT</name>
<dbReference type="EMBL" id="MFKV01000015">
    <property type="protein sequence ID" value="OGG50294.1"/>
    <property type="molecule type" value="Genomic_DNA"/>
</dbReference>
<feature type="transmembrane region" description="Helical" evidence="1">
    <location>
        <begin position="7"/>
        <end position="26"/>
    </location>
</feature>
<proteinExistence type="predicted"/>
<comment type="caution">
    <text evidence="3">The sequence shown here is derived from an EMBL/GenBank/DDBJ whole genome shotgun (WGS) entry which is preliminary data.</text>
</comment>
<feature type="domain" description="Pyrroloquinoline quinone-dependent pyranose dehydrogenase beta-propeller" evidence="2">
    <location>
        <begin position="51"/>
        <end position="397"/>
    </location>
</feature>
<dbReference type="AlphaFoldDB" id="A0A1F6CM19"/>
<accession>A0A1F6CM19</accession>
<evidence type="ECO:0000313" key="4">
    <source>
        <dbReference type="Proteomes" id="UP000178370"/>
    </source>
</evidence>
<dbReference type="InterPro" id="IPR054539">
    <property type="entry name" value="Beta-prop_PDH"/>
</dbReference>
<protein>
    <recommendedName>
        <fullName evidence="2">Pyrroloquinoline quinone-dependent pyranose dehydrogenase beta-propeller domain-containing protein</fullName>
    </recommendedName>
</protein>
<dbReference type="STRING" id="1798482.A2763_01360"/>
<sequence>MRQGRAILLLLTIFIIAGAFGGLWYVRGFISGVAPLVRGSPVLSDALPFALGEGFAASIFARGVPGARVITRDPKGALVVTLTSEGRVVALPDLDGNGKADRTVTILEGQNAPHGIAYVCPQTGNESADQDSCQLFVAETDAVNAYGYDSDTYTATYKKTLLTLPQSGGHSTRSLLAHPDGRQLLVAVGSSCNVCIERDLRRASILSIDLTTGSVKPYATGLRNTVFMAIHPVTGEIWGTDMGRDLLGDDVPPDEVNIIREGGNYGWPICYGKNIHDADFDKNTYIRNPCMEPFEQPSQIDIPAHSAPLGIAFIPEEGWPEEYWHDILVAYHGSWNRSVPTGYKIVRIDEHGIATDFMTGFMDGGEVLGRPVGLLVEPGGALYISDDRAGVIYKVARTSME</sequence>
<evidence type="ECO:0000256" key="1">
    <source>
        <dbReference type="SAM" id="Phobius"/>
    </source>
</evidence>
<dbReference type="SUPFAM" id="SSF50952">
    <property type="entry name" value="Soluble quinoprotein glucose dehydrogenase"/>
    <property type="match status" value="1"/>
</dbReference>
<keyword evidence="1" id="KW-0812">Transmembrane</keyword>
<dbReference type="PANTHER" id="PTHR19328">
    <property type="entry name" value="HEDGEHOG-INTERACTING PROTEIN"/>
    <property type="match status" value="1"/>
</dbReference>
<keyword evidence="1" id="KW-0472">Membrane</keyword>
<dbReference type="Proteomes" id="UP000178370">
    <property type="component" value="Unassembled WGS sequence"/>
</dbReference>
<dbReference type="PANTHER" id="PTHR19328:SF53">
    <property type="entry name" value="MEMBRANE PROTEIN"/>
    <property type="match status" value="1"/>
</dbReference>
<organism evidence="3 4">
    <name type="scientific">Candidatus Kaiserbacteria bacterium RIFCSPHIGHO2_01_FULL_54_36</name>
    <dbReference type="NCBI Taxonomy" id="1798482"/>
    <lineage>
        <taxon>Bacteria</taxon>
        <taxon>Candidatus Kaiseribacteriota</taxon>
    </lineage>
</organism>
<dbReference type="Gene3D" id="2.120.10.30">
    <property type="entry name" value="TolB, C-terminal domain"/>
    <property type="match status" value="1"/>
</dbReference>
<evidence type="ECO:0000259" key="2">
    <source>
        <dbReference type="Pfam" id="PF22807"/>
    </source>
</evidence>
<dbReference type="InterPro" id="IPR011042">
    <property type="entry name" value="6-blade_b-propeller_TolB-like"/>
</dbReference>
<keyword evidence="1" id="KW-1133">Transmembrane helix</keyword>
<reference evidence="3 4" key="1">
    <citation type="journal article" date="2016" name="Nat. Commun.">
        <title>Thousands of microbial genomes shed light on interconnected biogeochemical processes in an aquifer system.</title>
        <authorList>
            <person name="Anantharaman K."/>
            <person name="Brown C.T."/>
            <person name="Hug L.A."/>
            <person name="Sharon I."/>
            <person name="Castelle C.J."/>
            <person name="Probst A.J."/>
            <person name="Thomas B.C."/>
            <person name="Singh A."/>
            <person name="Wilkins M.J."/>
            <person name="Karaoz U."/>
            <person name="Brodie E.L."/>
            <person name="Williams K.H."/>
            <person name="Hubbard S.S."/>
            <person name="Banfield J.F."/>
        </authorList>
    </citation>
    <scope>NUCLEOTIDE SEQUENCE [LARGE SCALE GENOMIC DNA]</scope>
</reference>
<evidence type="ECO:0000313" key="3">
    <source>
        <dbReference type="EMBL" id="OGG50294.1"/>
    </source>
</evidence>
<dbReference type="Pfam" id="PF22807">
    <property type="entry name" value="TrAA12"/>
    <property type="match status" value="1"/>
</dbReference>
<dbReference type="InterPro" id="IPR011041">
    <property type="entry name" value="Quinoprot_gluc/sorb_DH_b-prop"/>
</dbReference>
<gene>
    <name evidence="3" type="ORF">A2763_01360</name>
</gene>